<feature type="region of interest" description="Disordered" evidence="5">
    <location>
        <begin position="1"/>
        <end position="32"/>
    </location>
</feature>
<evidence type="ECO:0000256" key="2">
    <source>
        <dbReference type="ARBA" id="ARBA00004496"/>
    </source>
</evidence>
<feature type="region of interest" description="Disordered" evidence="5">
    <location>
        <begin position="163"/>
        <end position="209"/>
    </location>
</feature>
<dbReference type="EMBL" id="HBFR01000586">
    <property type="protein sequence ID" value="CAD8873193.1"/>
    <property type="molecule type" value="Transcribed_RNA"/>
</dbReference>
<keyword evidence="4" id="KW-0539">Nucleus</keyword>
<evidence type="ECO:0000313" key="6">
    <source>
        <dbReference type="EMBL" id="CAD8873193.1"/>
    </source>
</evidence>
<gene>
    <name evidence="6" type="ORF">CHYS00102_LOCUS351</name>
</gene>
<feature type="region of interest" description="Disordered" evidence="5">
    <location>
        <begin position="336"/>
        <end position="355"/>
    </location>
</feature>
<evidence type="ECO:0000256" key="5">
    <source>
        <dbReference type="SAM" id="MobiDB-lite"/>
    </source>
</evidence>
<dbReference type="Pfam" id="PF03517">
    <property type="entry name" value="Voldacs"/>
    <property type="match status" value="1"/>
</dbReference>
<sequence>MEDITSSVLLKRPLPDGSSGPPDGTEEEEEEMILFDSRALPSCAGISYVLQSPNGDECILQSPDSCKIRNTNDAIAADAEFRSQMKLHRCVVTTREIRLLAVPPEGEDDADVPAAVAAEIASLTLHAVVHPRLEEEKGDDDDEDDGGPACIYCQLEYVPTLHGGGGGASTTHLGEEEADRPEADGEGEEKEGVIWTRPEEEDYEDEDDVQQSFPWELRLFVHHTCEVDGDGDGNGDGNAGKGTVSILLQELFESISQAVAMNPDDDDDDGNFEEVQEDGIPMGGWICGADFDGGEMYENFGEASEDGADPAEREAMLARLDALTVVSPEVEAYHAAKNNGEIQKQDSVGQFDDPF</sequence>
<accession>A0A7S1B2R7</accession>
<name>A0A7S1B2R7_9STRA</name>
<evidence type="ECO:0000256" key="3">
    <source>
        <dbReference type="ARBA" id="ARBA00022490"/>
    </source>
</evidence>
<evidence type="ECO:0000256" key="1">
    <source>
        <dbReference type="ARBA" id="ARBA00004123"/>
    </source>
</evidence>
<feature type="compositionally biased region" description="Acidic residues" evidence="5">
    <location>
        <begin position="176"/>
        <end position="189"/>
    </location>
</feature>
<protein>
    <submittedName>
        <fullName evidence="6">Uncharacterized protein</fullName>
    </submittedName>
</protein>
<feature type="compositionally biased region" description="Acidic residues" evidence="5">
    <location>
        <begin position="199"/>
        <end position="209"/>
    </location>
</feature>
<comment type="subcellular location">
    <subcellularLocation>
        <location evidence="2">Cytoplasm</location>
    </subcellularLocation>
    <subcellularLocation>
        <location evidence="1">Nucleus</location>
    </subcellularLocation>
</comment>
<dbReference type="GO" id="GO:0005737">
    <property type="term" value="C:cytoplasm"/>
    <property type="evidence" value="ECO:0007669"/>
    <property type="project" value="UniProtKB-SubCell"/>
</dbReference>
<proteinExistence type="predicted"/>
<reference evidence="6" key="1">
    <citation type="submission" date="2021-01" db="EMBL/GenBank/DDBJ databases">
        <authorList>
            <person name="Corre E."/>
            <person name="Pelletier E."/>
            <person name="Niang G."/>
            <person name="Scheremetjew M."/>
            <person name="Finn R."/>
            <person name="Kale V."/>
            <person name="Holt S."/>
            <person name="Cochrane G."/>
            <person name="Meng A."/>
            <person name="Brown T."/>
            <person name="Cohen L."/>
        </authorList>
    </citation>
    <scope>NUCLEOTIDE SEQUENCE</scope>
    <source>
        <strain evidence="6">308</strain>
    </source>
</reference>
<keyword evidence="3" id="KW-0963">Cytoplasm</keyword>
<dbReference type="InterPro" id="IPR011993">
    <property type="entry name" value="PH-like_dom_sf"/>
</dbReference>
<evidence type="ECO:0000256" key="4">
    <source>
        <dbReference type="ARBA" id="ARBA00023242"/>
    </source>
</evidence>
<dbReference type="Gene3D" id="2.30.29.30">
    <property type="entry name" value="Pleckstrin-homology domain (PH domain)/Phosphotyrosine-binding domain (PTB)"/>
    <property type="match status" value="1"/>
</dbReference>
<dbReference type="GO" id="GO:0005634">
    <property type="term" value="C:nucleus"/>
    <property type="evidence" value="ECO:0007669"/>
    <property type="project" value="UniProtKB-SubCell"/>
</dbReference>
<organism evidence="6">
    <name type="scientific">Corethron hystrix</name>
    <dbReference type="NCBI Taxonomy" id="216773"/>
    <lineage>
        <taxon>Eukaryota</taxon>
        <taxon>Sar</taxon>
        <taxon>Stramenopiles</taxon>
        <taxon>Ochrophyta</taxon>
        <taxon>Bacillariophyta</taxon>
        <taxon>Coscinodiscophyceae</taxon>
        <taxon>Corethrophycidae</taxon>
        <taxon>Corethrales</taxon>
        <taxon>Corethraceae</taxon>
        <taxon>Corethron</taxon>
    </lineage>
</organism>
<dbReference type="InterPro" id="IPR039924">
    <property type="entry name" value="ICln/Lot5/Saf5"/>
</dbReference>
<dbReference type="AlphaFoldDB" id="A0A7S1B2R7"/>